<gene>
    <name evidence="1" type="ORF">L2E82_16149</name>
</gene>
<reference evidence="2" key="1">
    <citation type="journal article" date="2022" name="Mol. Ecol. Resour.">
        <title>The genomes of chicory, endive, great burdock and yacon provide insights into Asteraceae palaeo-polyploidization history and plant inulin production.</title>
        <authorList>
            <person name="Fan W."/>
            <person name="Wang S."/>
            <person name="Wang H."/>
            <person name="Wang A."/>
            <person name="Jiang F."/>
            <person name="Liu H."/>
            <person name="Zhao H."/>
            <person name="Xu D."/>
            <person name="Zhang Y."/>
        </authorList>
    </citation>
    <scope>NUCLEOTIDE SEQUENCE [LARGE SCALE GENOMIC DNA]</scope>
    <source>
        <strain evidence="2">cv. Punajuju</strain>
    </source>
</reference>
<protein>
    <submittedName>
        <fullName evidence="1">Uncharacterized protein</fullName>
    </submittedName>
</protein>
<organism evidence="1 2">
    <name type="scientific">Cichorium intybus</name>
    <name type="common">Chicory</name>
    <dbReference type="NCBI Taxonomy" id="13427"/>
    <lineage>
        <taxon>Eukaryota</taxon>
        <taxon>Viridiplantae</taxon>
        <taxon>Streptophyta</taxon>
        <taxon>Embryophyta</taxon>
        <taxon>Tracheophyta</taxon>
        <taxon>Spermatophyta</taxon>
        <taxon>Magnoliopsida</taxon>
        <taxon>eudicotyledons</taxon>
        <taxon>Gunneridae</taxon>
        <taxon>Pentapetalae</taxon>
        <taxon>asterids</taxon>
        <taxon>campanulids</taxon>
        <taxon>Asterales</taxon>
        <taxon>Asteraceae</taxon>
        <taxon>Cichorioideae</taxon>
        <taxon>Cichorieae</taxon>
        <taxon>Cichoriinae</taxon>
        <taxon>Cichorium</taxon>
    </lineage>
</organism>
<dbReference type="EMBL" id="CM042011">
    <property type="protein sequence ID" value="KAI3766099.1"/>
    <property type="molecule type" value="Genomic_DNA"/>
</dbReference>
<keyword evidence="2" id="KW-1185">Reference proteome</keyword>
<dbReference type="Proteomes" id="UP001055811">
    <property type="component" value="Linkage Group LG03"/>
</dbReference>
<reference evidence="1 2" key="2">
    <citation type="journal article" date="2022" name="Mol. Ecol. Resour.">
        <title>The genomes of chicory, endive, great burdock and yacon provide insights into Asteraceae paleo-polyploidization history and plant inulin production.</title>
        <authorList>
            <person name="Fan W."/>
            <person name="Wang S."/>
            <person name="Wang H."/>
            <person name="Wang A."/>
            <person name="Jiang F."/>
            <person name="Liu H."/>
            <person name="Zhao H."/>
            <person name="Xu D."/>
            <person name="Zhang Y."/>
        </authorList>
    </citation>
    <scope>NUCLEOTIDE SEQUENCE [LARGE SCALE GENOMIC DNA]</scope>
    <source>
        <strain evidence="2">cv. Punajuju</strain>
        <tissue evidence="1">Leaves</tissue>
    </source>
</reference>
<evidence type="ECO:0000313" key="2">
    <source>
        <dbReference type="Proteomes" id="UP001055811"/>
    </source>
</evidence>
<sequence>MKTSEEHYTVFEWVDHTVNDHYRKTLLDLKTRSNGVALLAAERQIAILEANMQSKKIRRAKEQQAAPMSISALHEEEKRLKKCHTFEFVIVFVIFVRILMGRR</sequence>
<name>A0ACB9F4S4_CICIN</name>
<evidence type="ECO:0000313" key="1">
    <source>
        <dbReference type="EMBL" id="KAI3766099.1"/>
    </source>
</evidence>
<proteinExistence type="predicted"/>
<accession>A0ACB9F4S4</accession>
<comment type="caution">
    <text evidence="1">The sequence shown here is derived from an EMBL/GenBank/DDBJ whole genome shotgun (WGS) entry which is preliminary data.</text>
</comment>